<reference evidence="3" key="1">
    <citation type="submission" date="2020-05" db="UniProtKB">
        <authorList>
            <consortium name="EnsemblMetazoa"/>
        </authorList>
    </citation>
    <scope>IDENTIFICATION</scope>
    <source>
        <strain evidence="3">Jacobina</strain>
    </source>
</reference>
<sequence>MSEMVKLIGLLGLLSLITFCFGKTESQLGLGKAINIFIRYGYLSISMKVISYNDTETWLFKEPTKNIFTGIESLEEPAIEEKPGVFNGDFHMEFCDNKRQLFQAYFRDFTIERLDRPWRAFTGGWHPDIAARKLGINSSFIHGDYCYVLIRVSRFRESARLRKPIPQNQVLDPEISERIPSVTPGDTTAAVQFMNKFGTHYINSYVTGNSLYQVFVFNKRNYQHLKERLKSKGVAALSQMDLYNYFAPWYAEHLGKIRCASGNSTVEKWAARKLRLSYYIFTYASLLKLHGNGSLLRGIDELLGNEAILQLDLKSINVIFKEPAKRAWFQEIIDNYLKLWEVNM</sequence>
<dbReference type="SMART" id="SM00457">
    <property type="entry name" value="MACPF"/>
    <property type="match status" value="1"/>
</dbReference>
<keyword evidence="1" id="KW-0732">Signal</keyword>
<evidence type="ECO:0000256" key="1">
    <source>
        <dbReference type="SAM" id="SignalP"/>
    </source>
</evidence>
<dbReference type="CTD" id="790953"/>
<dbReference type="VEuPathDB" id="VectorBase:LLOJ001170"/>
<dbReference type="VEuPathDB" id="VectorBase:LLONM1_005273"/>
<organism evidence="3 4">
    <name type="scientific">Lutzomyia longipalpis</name>
    <name type="common">Sand fly</name>
    <dbReference type="NCBI Taxonomy" id="7200"/>
    <lineage>
        <taxon>Eukaryota</taxon>
        <taxon>Metazoa</taxon>
        <taxon>Ecdysozoa</taxon>
        <taxon>Arthropoda</taxon>
        <taxon>Hexapoda</taxon>
        <taxon>Insecta</taxon>
        <taxon>Pterygota</taxon>
        <taxon>Neoptera</taxon>
        <taxon>Endopterygota</taxon>
        <taxon>Diptera</taxon>
        <taxon>Nematocera</taxon>
        <taxon>Psychodoidea</taxon>
        <taxon>Psychodidae</taxon>
        <taxon>Lutzomyia</taxon>
        <taxon>Lutzomyia</taxon>
    </lineage>
</organism>
<dbReference type="InterPro" id="IPR020864">
    <property type="entry name" value="MACPF"/>
</dbReference>
<feature type="domain" description="MACPF" evidence="2">
    <location>
        <begin position="145"/>
        <end position="338"/>
    </location>
</feature>
<dbReference type="EnsemblMetazoa" id="LLOJ001170-RA">
    <property type="protein sequence ID" value="LLOJ001170-PA"/>
    <property type="gene ID" value="LLOJ001170"/>
</dbReference>
<name>A0A1B0CAV8_LUTLO</name>
<proteinExistence type="predicted"/>
<feature type="signal peptide" evidence="1">
    <location>
        <begin position="1"/>
        <end position="22"/>
    </location>
</feature>
<dbReference type="KEGG" id="lll:129792559"/>
<dbReference type="Pfam" id="PF01823">
    <property type="entry name" value="MACPF"/>
    <property type="match status" value="1"/>
</dbReference>
<accession>A0A1B0CAV8</accession>
<evidence type="ECO:0000313" key="3">
    <source>
        <dbReference type="EnsemblMetazoa" id="LLOJ001170-PA"/>
    </source>
</evidence>
<dbReference type="GeneID" id="129792559"/>
<evidence type="ECO:0000259" key="2">
    <source>
        <dbReference type="SMART" id="SM00457"/>
    </source>
</evidence>
<dbReference type="RefSeq" id="XP_055687686.1">
    <property type="nucleotide sequence ID" value="XM_055831711.1"/>
</dbReference>
<dbReference type="EMBL" id="AJWK01004316">
    <property type="status" value="NOT_ANNOTATED_CDS"/>
    <property type="molecule type" value="Genomic_DNA"/>
</dbReference>
<dbReference type="Proteomes" id="UP000092461">
    <property type="component" value="Unassembled WGS sequence"/>
</dbReference>
<feature type="chain" id="PRO_5008405639" description="MACPF domain-containing protein" evidence="1">
    <location>
        <begin position="23"/>
        <end position="344"/>
    </location>
</feature>
<dbReference type="OrthoDB" id="10060229at2759"/>
<evidence type="ECO:0000313" key="4">
    <source>
        <dbReference type="Proteomes" id="UP000092461"/>
    </source>
</evidence>
<keyword evidence="4" id="KW-1185">Reference proteome</keyword>
<protein>
    <recommendedName>
        <fullName evidence="2">MACPF domain-containing protein</fullName>
    </recommendedName>
</protein>
<dbReference type="AlphaFoldDB" id="A0A1B0CAV8"/>